<keyword evidence="13" id="KW-1185">Reference proteome</keyword>
<dbReference type="EMBL" id="AP027729">
    <property type="protein sequence ID" value="BDZ43482.1"/>
    <property type="molecule type" value="Genomic_DNA"/>
</dbReference>
<dbReference type="SUPFAM" id="SSF82866">
    <property type="entry name" value="Multidrug efflux transporter AcrB transmembrane domain"/>
    <property type="match status" value="1"/>
</dbReference>
<keyword evidence="3 9" id="KW-1003">Cell membrane</keyword>
<dbReference type="NCBIfam" id="TIGR00916">
    <property type="entry name" value="2A0604s01"/>
    <property type="match status" value="1"/>
</dbReference>
<feature type="transmembrane region" description="Helical" evidence="9">
    <location>
        <begin position="143"/>
        <end position="163"/>
    </location>
</feature>
<dbReference type="InterPro" id="IPR022813">
    <property type="entry name" value="SecD/SecF_arch_bac"/>
</dbReference>
<dbReference type="Proteomes" id="UP001321475">
    <property type="component" value="Chromosome"/>
</dbReference>
<dbReference type="InterPro" id="IPR055344">
    <property type="entry name" value="SecD_SecF_C_bact"/>
</dbReference>
<feature type="transmembrane region" description="Helical" evidence="9">
    <location>
        <begin position="170"/>
        <end position="190"/>
    </location>
</feature>
<evidence type="ECO:0000256" key="3">
    <source>
        <dbReference type="ARBA" id="ARBA00022475"/>
    </source>
</evidence>
<evidence type="ECO:0000256" key="10">
    <source>
        <dbReference type="SAM" id="MobiDB-lite"/>
    </source>
</evidence>
<dbReference type="Pfam" id="PF07549">
    <property type="entry name" value="Sec_GG"/>
    <property type="match status" value="1"/>
</dbReference>
<feature type="transmembrane region" description="Helical" evidence="9">
    <location>
        <begin position="280"/>
        <end position="302"/>
    </location>
</feature>
<sequence>MAGRGFSQWGNDLYTGRRSYAIVGNRNRFFMISAVLVLLSLAVVFFKGFDLGIEFRGGSQFIVSEVQDTDEQIAVDAVASVSSEETPRVSVLGSDSMRVQTEELTTAEVSEVSQALADGYGVDKAEVTSSFIGPTWGQDVSGAALRALVIFLAFVGVVMALYFRSWRMAVSALAAIFHDVIITAGIYALIGWEVTPATVIGFLTILGYSVYDTVVVFDKVRENTYGVLDQSRSTYAERANLAINQTLVRSINTSVVALLPVASILFIGAFILGAGTLRDIALALFVGIIVGTYSSVFVATPLEVALRGREAKIVAHTTKVLAERERVAASAEGDEADEALAAAGIASRKQLIPGQRQSNSSQPRKRRR</sequence>
<evidence type="ECO:0000256" key="5">
    <source>
        <dbReference type="ARBA" id="ARBA00022927"/>
    </source>
</evidence>
<feature type="transmembrane region" description="Helical" evidence="9">
    <location>
        <begin position="255"/>
        <end position="274"/>
    </location>
</feature>
<keyword evidence="7 9" id="KW-0811">Translocation</keyword>
<evidence type="ECO:0000256" key="8">
    <source>
        <dbReference type="ARBA" id="ARBA00023136"/>
    </source>
</evidence>
<keyword evidence="5 9" id="KW-0653">Protein transport</keyword>
<evidence type="ECO:0000256" key="7">
    <source>
        <dbReference type="ARBA" id="ARBA00023010"/>
    </source>
</evidence>
<dbReference type="NCBIfam" id="TIGR00966">
    <property type="entry name" value="transloc_SecF"/>
    <property type="match status" value="1"/>
</dbReference>
<keyword evidence="6 9" id="KW-1133">Transmembrane helix</keyword>
<accession>A0ABM8G5U1</accession>
<protein>
    <recommendedName>
        <fullName evidence="9">Protein-export membrane protein SecF</fullName>
    </recommendedName>
</protein>
<dbReference type="PANTHER" id="PTHR30081:SF8">
    <property type="entry name" value="PROTEIN TRANSLOCASE SUBUNIT SECF"/>
    <property type="match status" value="1"/>
</dbReference>
<organism evidence="12 13">
    <name type="scientific">Paraoerskovia sediminicola</name>
    <dbReference type="NCBI Taxonomy" id="1138587"/>
    <lineage>
        <taxon>Bacteria</taxon>
        <taxon>Bacillati</taxon>
        <taxon>Actinomycetota</taxon>
        <taxon>Actinomycetes</taxon>
        <taxon>Micrococcales</taxon>
        <taxon>Cellulomonadaceae</taxon>
        <taxon>Paraoerskovia</taxon>
    </lineage>
</organism>
<evidence type="ECO:0000256" key="9">
    <source>
        <dbReference type="HAMAP-Rule" id="MF_01464"/>
    </source>
</evidence>
<name>A0ABM8G5U1_9CELL</name>
<dbReference type="InterPro" id="IPR022645">
    <property type="entry name" value="SecD/SecF_bac"/>
</dbReference>
<feature type="region of interest" description="Disordered" evidence="10">
    <location>
        <begin position="346"/>
        <end position="368"/>
    </location>
</feature>
<dbReference type="RefSeq" id="WP_286217706.1">
    <property type="nucleotide sequence ID" value="NZ_AP027729.1"/>
</dbReference>
<evidence type="ECO:0000256" key="1">
    <source>
        <dbReference type="ARBA" id="ARBA00004651"/>
    </source>
</evidence>
<keyword evidence="8 9" id="KW-0472">Membrane</keyword>
<evidence type="ECO:0000259" key="11">
    <source>
        <dbReference type="Pfam" id="PF02355"/>
    </source>
</evidence>
<comment type="function">
    <text evidence="9">Part of the Sec protein translocase complex. Interacts with the SecYEG preprotein conducting channel. SecDF uses the proton motive force (PMF) to complete protein translocation after the ATP-dependent function of SecA.</text>
</comment>
<evidence type="ECO:0000313" key="13">
    <source>
        <dbReference type="Proteomes" id="UP001321475"/>
    </source>
</evidence>
<evidence type="ECO:0000256" key="6">
    <source>
        <dbReference type="ARBA" id="ARBA00022989"/>
    </source>
</evidence>
<dbReference type="PANTHER" id="PTHR30081">
    <property type="entry name" value="PROTEIN-EXPORT MEMBRANE PROTEIN SEC"/>
    <property type="match status" value="1"/>
</dbReference>
<proteinExistence type="inferred from homology"/>
<dbReference type="PRINTS" id="PR01755">
    <property type="entry name" value="SECFTRNLCASE"/>
</dbReference>
<feature type="transmembrane region" description="Helical" evidence="9">
    <location>
        <begin position="29"/>
        <end position="49"/>
    </location>
</feature>
<dbReference type="InterPro" id="IPR005665">
    <property type="entry name" value="SecF_bac"/>
</dbReference>
<dbReference type="InterPro" id="IPR048634">
    <property type="entry name" value="SecD_SecF_C"/>
</dbReference>
<dbReference type="Gene3D" id="1.20.1640.10">
    <property type="entry name" value="Multidrug efflux transporter AcrB transmembrane domain"/>
    <property type="match status" value="1"/>
</dbReference>
<keyword evidence="2 9" id="KW-0813">Transport</keyword>
<feature type="transmembrane region" description="Helical" evidence="9">
    <location>
        <begin position="196"/>
        <end position="217"/>
    </location>
</feature>
<comment type="subcellular location">
    <subcellularLocation>
        <location evidence="1 9">Cell membrane</location>
        <topology evidence="1 9">Multi-pass membrane protein</topology>
    </subcellularLocation>
</comment>
<gene>
    <name evidence="9 12" type="primary">secF</name>
    <name evidence="12" type="ORF">GCM10025865_27810</name>
</gene>
<keyword evidence="4 9" id="KW-0812">Transmembrane</keyword>
<dbReference type="InterPro" id="IPR022646">
    <property type="entry name" value="SecD/SecF_CS"/>
</dbReference>
<comment type="subunit">
    <text evidence="9">Forms a complex with SecD. Part of the essential Sec protein translocation apparatus which comprises SecA, SecYEG and auxiliary proteins SecDF. Other proteins may also be involved.</text>
</comment>
<dbReference type="Pfam" id="PF02355">
    <property type="entry name" value="SecD_SecF_C"/>
    <property type="match status" value="1"/>
</dbReference>
<comment type="similarity">
    <text evidence="9">Belongs to the SecD/SecF family. SecF subfamily.</text>
</comment>
<dbReference type="HAMAP" id="MF_01464_B">
    <property type="entry name" value="SecF_B"/>
    <property type="match status" value="1"/>
</dbReference>
<evidence type="ECO:0000256" key="4">
    <source>
        <dbReference type="ARBA" id="ARBA00022692"/>
    </source>
</evidence>
<evidence type="ECO:0000313" key="12">
    <source>
        <dbReference type="EMBL" id="BDZ43482.1"/>
    </source>
</evidence>
<feature type="domain" description="Protein export membrane protein SecD/SecF C-terminal" evidence="11">
    <location>
        <begin position="119"/>
        <end position="306"/>
    </location>
</feature>
<reference evidence="13" key="1">
    <citation type="journal article" date="2019" name="Int. J. Syst. Evol. Microbiol.">
        <title>The Global Catalogue of Microorganisms (GCM) 10K type strain sequencing project: providing services to taxonomists for standard genome sequencing and annotation.</title>
        <authorList>
            <consortium name="The Broad Institute Genomics Platform"/>
            <consortium name="The Broad Institute Genome Sequencing Center for Infectious Disease"/>
            <person name="Wu L."/>
            <person name="Ma J."/>
        </authorList>
    </citation>
    <scope>NUCLEOTIDE SEQUENCE [LARGE SCALE GENOMIC DNA]</scope>
    <source>
        <strain evidence="13">NBRC 108565</strain>
    </source>
</reference>
<evidence type="ECO:0000256" key="2">
    <source>
        <dbReference type="ARBA" id="ARBA00022448"/>
    </source>
</evidence>